<comment type="caution">
    <text evidence="2">The sequence shown here is derived from an EMBL/GenBank/DDBJ whole genome shotgun (WGS) entry which is preliminary data.</text>
</comment>
<dbReference type="Gene3D" id="3.30.160.660">
    <property type="match status" value="1"/>
</dbReference>
<reference evidence="2 3" key="1">
    <citation type="submission" date="2020-08" db="EMBL/GenBank/DDBJ databases">
        <title>Oceanospirillum sp. nov. isolated from marine sediment.</title>
        <authorList>
            <person name="Ji X."/>
        </authorList>
    </citation>
    <scope>NUCLEOTIDE SEQUENCE [LARGE SCALE GENOMIC DNA]</scope>
    <source>
        <strain evidence="2 3">D5</strain>
    </source>
</reference>
<dbReference type="NCBIfam" id="TIGR00702">
    <property type="entry name" value="YcaO-type kinase domain"/>
    <property type="match status" value="1"/>
</dbReference>
<dbReference type="EMBL" id="JACJFM010000006">
    <property type="protein sequence ID" value="MBB1486374.1"/>
    <property type="molecule type" value="Genomic_DNA"/>
</dbReference>
<dbReference type="Gene3D" id="3.30.1330.230">
    <property type="match status" value="1"/>
</dbReference>
<keyword evidence="3" id="KW-1185">Reference proteome</keyword>
<feature type="domain" description="YcaO" evidence="1">
    <location>
        <begin position="299"/>
        <end position="666"/>
    </location>
</feature>
<dbReference type="Pfam" id="PF02624">
    <property type="entry name" value="YcaO"/>
    <property type="match status" value="1"/>
</dbReference>
<evidence type="ECO:0000313" key="2">
    <source>
        <dbReference type="EMBL" id="MBB1486374.1"/>
    </source>
</evidence>
<protein>
    <submittedName>
        <fullName evidence="2">YcaO-like family protein</fullName>
    </submittedName>
</protein>
<dbReference type="Proteomes" id="UP000565262">
    <property type="component" value="Unassembled WGS sequence"/>
</dbReference>
<dbReference type="AlphaFoldDB" id="A0A839INW1"/>
<sequence>MEFISLNKKKSYYLVTGYGVAVSSFEEDVLIENDCAVSLIKMISQNKYSYPMLVQEASSQFSAQNIMSCLTKLLSAKLIQIASDDDLKSYNLDNETDISFSYFDTLLSGHVKSVACYSENILLYFSESDTICIDCFRRRVLAHRPILNIVHSNKSRCISKAQGSISQSEITNLKESIKTSKKGLLYIFNLEKSEQELYQPASFFGCEKCQPDFTKADIFKKIESEKIYPEYGYRAVPLSKTIERLMTLVNPYAGIIPKVLPYKKLDSDLVHNYSSGRNLAFSGGDRFWLKNYLRSSNGGKGKSKEQAITGALAEAVERYSMVHQGQMYHYKGSLENSDIRCIRPDQCLLFSESQYKKGNGQDISGIAFHQLIPAAFNDKSEYCWHEVYSLTHREICLAPGQVVYARYQYESDAYPYAYPDSNGCSAGNSYSEAVIQGTLELIERDAAAIWWYNMLIRPRVNLSLLNNDYINKIVNYYTEQERAIYTIDITTDIGIPVFVSVSYNLSTGKEILYGFGAHIDYKTAIERSIIELNQLLPIVSTARSKTSDQKFYEWLDNESIDKHAYLFGVEDQQINAEKIYSDVLQNSEDNIVQYIVESLKLCGVELIACDLTPQDIKFPVVKMIAPGLRHFWRRTAPGRLYDVPVKLNWKKSRLLENELNPFSITI</sequence>
<dbReference type="RefSeq" id="WP_182808142.1">
    <property type="nucleotide sequence ID" value="NZ_JACJFM010000006.1"/>
</dbReference>
<organism evidence="2 3">
    <name type="scientific">Oceanospirillum sediminis</name>
    <dbReference type="NCBI Taxonomy" id="2760088"/>
    <lineage>
        <taxon>Bacteria</taxon>
        <taxon>Pseudomonadati</taxon>
        <taxon>Pseudomonadota</taxon>
        <taxon>Gammaproteobacteria</taxon>
        <taxon>Oceanospirillales</taxon>
        <taxon>Oceanospirillaceae</taxon>
        <taxon>Oceanospirillum</taxon>
    </lineage>
</organism>
<gene>
    <name evidence="2" type="ORF">H4O21_07110</name>
</gene>
<dbReference type="PANTHER" id="PTHR37809:SF1">
    <property type="entry name" value="RIBOSOMAL PROTEIN S12 METHYLTHIOTRANSFERASE ACCESSORY FACTOR YCAO"/>
    <property type="match status" value="1"/>
</dbReference>
<accession>A0A839INW1</accession>
<dbReference type="PROSITE" id="PS51664">
    <property type="entry name" value="YCAO"/>
    <property type="match status" value="1"/>
</dbReference>
<name>A0A839INW1_9GAMM</name>
<dbReference type="Gene3D" id="3.30.40.250">
    <property type="match status" value="1"/>
</dbReference>
<dbReference type="InterPro" id="IPR003776">
    <property type="entry name" value="YcaO-like_dom"/>
</dbReference>
<proteinExistence type="predicted"/>
<evidence type="ECO:0000313" key="3">
    <source>
        <dbReference type="Proteomes" id="UP000565262"/>
    </source>
</evidence>
<dbReference type="PANTHER" id="PTHR37809">
    <property type="entry name" value="RIBOSOMAL PROTEIN S12 METHYLTHIOTRANSFERASE ACCESSORY FACTOR YCAO"/>
    <property type="match status" value="1"/>
</dbReference>
<evidence type="ECO:0000259" key="1">
    <source>
        <dbReference type="PROSITE" id="PS51664"/>
    </source>
</evidence>